<reference evidence="9 10" key="1">
    <citation type="submission" date="2016-01" db="EMBL/GenBank/DDBJ databases">
        <title>Highly variable Streptococcus oralis are common among viridans streptococci isolated from primates.</title>
        <authorList>
            <person name="Denapaite D."/>
            <person name="Rieger M."/>
            <person name="Koendgen S."/>
            <person name="Brueckner R."/>
            <person name="Ochigava I."/>
            <person name="Kappeler P."/>
            <person name="Maetz-Rensing K."/>
            <person name="Leendertz F."/>
            <person name="Hakenbeck R."/>
        </authorList>
    </citation>
    <scope>NUCLEOTIDE SEQUENCE [LARGE SCALE GENOMIC DNA]</scope>
    <source>
        <strain evidence="9 10">DD15</strain>
    </source>
</reference>
<name>A0A139NWM1_STROR</name>
<organism evidence="9 10">
    <name type="scientific">Streptococcus oralis</name>
    <dbReference type="NCBI Taxonomy" id="1303"/>
    <lineage>
        <taxon>Bacteria</taxon>
        <taxon>Bacillati</taxon>
        <taxon>Bacillota</taxon>
        <taxon>Bacilli</taxon>
        <taxon>Lactobacillales</taxon>
        <taxon>Streptococcaceae</taxon>
        <taxon>Streptococcus</taxon>
    </lineage>
</organism>
<comment type="similarity">
    <text evidence="7">Belongs to the binding-protein-dependent transport system permease family.</text>
</comment>
<keyword evidence="3" id="KW-1003">Cell membrane</keyword>
<dbReference type="PANTHER" id="PTHR43744">
    <property type="entry name" value="ABC TRANSPORTER PERMEASE PROTEIN MG189-RELATED-RELATED"/>
    <property type="match status" value="1"/>
</dbReference>
<evidence type="ECO:0000256" key="3">
    <source>
        <dbReference type="ARBA" id="ARBA00022475"/>
    </source>
</evidence>
<evidence type="ECO:0000256" key="4">
    <source>
        <dbReference type="ARBA" id="ARBA00022692"/>
    </source>
</evidence>
<evidence type="ECO:0000259" key="8">
    <source>
        <dbReference type="PROSITE" id="PS50928"/>
    </source>
</evidence>
<dbReference type="InterPro" id="IPR035906">
    <property type="entry name" value="MetI-like_sf"/>
</dbReference>
<feature type="transmembrane region" description="Helical" evidence="7">
    <location>
        <begin position="243"/>
        <end position="260"/>
    </location>
</feature>
<dbReference type="Proteomes" id="UP000070678">
    <property type="component" value="Unassembled WGS sequence"/>
</dbReference>
<dbReference type="PROSITE" id="PS50928">
    <property type="entry name" value="ABC_TM1"/>
    <property type="match status" value="1"/>
</dbReference>
<evidence type="ECO:0000256" key="5">
    <source>
        <dbReference type="ARBA" id="ARBA00022989"/>
    </source>
</evidence>
<evidence type="ECO:0000256" key="1">
    <source>
        <dbReference type="ARBA" id="ARBA00004651"/>
    </source>
</evidence>
<keyword evidence="6 7" id="KW-0472">Membrane</keyword>
<accession>A0A139NWM1</accession>
<keyword evidence="4 7" id="KW-0812">Transmembrane</keyword>
<dbReference type="GO" id="GO:0055085">
    <property type="term" value="P:transmembrane transport"/>
    <property type="evidence" value="ECO:0007669"/>
    <property type="project" value="InterPro"/>
</dbReference>
<proteinExistence type="inferred from homology"/>
<dbReference type="EMBL" id="LQNX01000068">
    <property type="protein sequence ID" value="KXT80114.1"/>
    <property type="molecule type" value="Genomic_DNA"/>
</dbReference>
<dbReference type="SUPFAM" id="SSF161098">
    <property type="entry name" value="MetI-like"/>
    <property type="match status" value="1"/>
</dbReference>
<feature type="domain" description="ABC transmembrane type-1" evidence="8">
    <location>
        <begin position="55"/>
        <end position="257"/>
    </location>
</feature>
<dbReference type="PANTHER" id="PTHR43744:SF9">
    <property type="entry name" value="POLYGALACTURONAN_RHAMNOGALACTURONAN TRANSPORT SYSTEM PERMEASE PROTEIN YTCP"/>
    <property type="match status" value="1"/>
</dbReference>
<dbReference type="CDD" id="cd06261">
    <property type="entry name" value="TM_PBP2"/>
    <property type="match status" value="1"/>
</dbReference>
<evidence type="ECO:0000313" key="10">
    <source>
        <dbReference type="Proteomes" id="UP000070678"/>
    </source>
</evidence>
<dbReference type="Pfam" id="PF00528">
    <property type="entry name" value="BPD_transp_1"/>
    <property type="match status" value="1"/>
</dbReference>
<keyword evidence="2 7" id="KW-0813">Transport</keyword>
<evidence type="ECO:0000256" key="2">
    <source>
        <dbReference type="ARBA" id="ARBA00022448"/>
    </source>
</evidence>
<gene>
    <name evidence="9" type="ORF">SORDD15_01622</name>
</gene>
<comment type="subcellular location">
    <subcellularLocation>
        <location evidence="1 7">Cell membrane</location>
        <topology evidence="1 7">Multi-pass membrane protein</topology>
    </subcellularLocation>
</comment>
<sequence>MIALSCILPFIFVIMISITDETTLQQVGYSFFPSKFGLDGFVFLGQFKDKILQSLFISVFVTVVGTVTNVFITTTYAYAISRSTFKYRRFFTIFALLSMLFNAGLVPGYIVVTRLLQLGDTVWALIVPMLLSPFNIILMRSFFKKTIPEAILESARIDGASEARIFFQICLPLSLPGIATITLLTALGFWNDWFNALLYIKSDNLYPLQYLLMQIQNNMDYISKSVGTSSQIAVALPKETGRMAMVVVATLPIAVLYPFFQRYFVKGLTIGGVKE</sequence>
<dbReference type="Gene3D" id="1.10.3720.10">
    <property type="entry name" value="MetI-like"/>
    <property type="match status" value="1"/>
</dbReference>
<dbReference type="PATRIC" id="fig|1303.78.peg.1703"/>
<feature type="transmembrane region" description="Helical" evidence="7">
    <location>
        <begin position="51"/>
        <end position="78"/>
    </location>
</feature>
<dbReference type="GO" id="GO:0005886">
    <property type="term" value="C:plasma membrane"/>
    <property type="evidence" value="ECO:0007669"/>
    <property type="project" value="UniProtKB-SubCell"/>
</dbReference>
<comment type="caution">
    <text evidence="9">The sequence shown here is derived from an EMBL/GenBank/DDBJ whole genome shotgun (WGS) entry which is preliminary data.</text>
</comment>
<protein>
    <submittedName>
        <fullName evidence="9">Multiple sugar ABC transporter, membrane-spanning permease protein MsmG</fullName>
    </submittedName>
</protein>
<evidence type="ECO:0000256" key="6">
    <source>
        <dbReference type="ARBA" id="ARBA00023136"/>
    </source>
</evidence>
<dbReference type="AlphaFoldDB" id="A0A139NWM1"/>
<feature type="transmembrane region" description="Helical" evidence="7">
    <location>
        <begin position="164"/>
        <end position="190"/>
    </location>
</feature>
<evidence type="ECO:0000256" key="7">
    <source>
        <dbReference type="RuleBase" id="RU363032"/>
    </source>
</evidence>
<feature type="transmembrane region" description="Helical" evidence="7">
    <location>
        <begin position="122"/>
        <end position="143"/>
    </location>
</feature>
<keyword evidence="5 7" id="KW-1133">Transmembrane helix</keyword>
<feature type="transmembrane region" description="Helical" evidence="7">
    <location>
        <begin position="90"/>
        <end position="110"/>
    </location>
</feature>
<evidence type="ECO:0000313" key="9">
    <source>
        <dbReference type="EMBL" id="KXT80114.1"/>
    </source>
</evidence>
<dbReference type="InterPro" id="IPR000515">
    <property type="entry name" value="MetI-like"/>
</dbReference>